<dbReference type="InterPro" id="IPR016454">
    <property type="entry name" value="Cysteine_dSase"/>
</dbReference>
<dbReference type="Gene3D" id="3.40.640.10">
    <property type="entry name" value="Type I PLP-dependent aspartate aminotransferase-like (Major domain)"/>
    <property type="match status" value="1"/>
</dbReference>
<evidence type="ECO:0000313" key="11">
    <source>
        <dbReference type="Proteomes" id="UP000000771"/>
    </source>
</evidence>
<dbReference type="Pfam" id="PF00266">
    <property type="entry name" value="Aminotran_5"/>
    <property type="match status" value="1"/>
</dbReference>
<dbReference type="EC" id="2.8.1.7" evidence="10"/>
<sequence>MAVYLDHAATTRIAPEVRALMVELLRVEGNPAAAHACGRAAKAILERARVEAADALGVSSREVVFTGSATEALDIGIGDLDLAPDVVVATSPIEHPAVLDALAGRPIVELPLDGEGRVAIGSAREILRDLGPRLGALVVTGAASETGVIQPVGRLAHIARSVAAKAVVVSDLVALAPLGLDAGSPARRMLEVVDVAVVAPHKLGGPTGVGVLVVREGTPLAPRRRYVGQERGLRGGTQAVWLAGGAARALSLAAAQGASRREAIVARRERLEQALVEAVPAAKVAGAGAARVGISLVAVPGARSEELAVLLDTEGVCVSVGAACRAGAPEPSPSLLAMGWDEPEARSVVRLSVAPETTDDDVVAAAMALARIAELLGAAG</sequence>
<comment type="catalytic activity">
    <reaction evidence="8">
        <text>(sulfur carrier)-H + L-cysteine = (sulfur carrier)-SH + L-alanine</text>
        <dbReference type="Rhea" id="RHEA:43892"/>
        <dbReference type="Rhea" id="RHEA-COMP:14737"/>
        <dbReference type="Rhea" id="RHEA-COMP:14739"/>
        <dbReference type="ChEBI" id="CHEBI:29917"/>
        <dbReference type="ChEBI" id="CHEBI:35235"/>
        <dbReference type="ChEBI" id="CHEBI:57972"/>
        <dbReference type="ChEBI" id="CHEBI:64428"/>
        <dbReference type="EC" id="2.8.1.7"/>
    </reaction>
</comment>
<dbReference type="InterPro" id="IPR015424">
    <property type="entry name" value="PyrdxlP-dep_Trfase"/>
</dbReference>
<dbReference type="eggNOG" id="COG1104">
    <property type="taxonomic scope" value="Bacteria"/>
</dbReference>
<dbReference type="GO" id="GO:0046872">
    <property type="term" value="F:metal ion binding"/>
    <property type="evidence" value="ECO:0007669"/>
    <property type="project" value="UniProtKB-KW"/>
</dbReference>
<organism evidence="10 11">
    <name type="scientific">Acidimicrobium ferrooxidans (strain DSM 10331 / JCM 15462 / NBRC 103882 / ICP)</name>
    <dbReference type="NCBI Taxonomy" id="525909"/>
    <lineage>
        <taxon>Bacteria</taxon>
        <taxon>Bacillati</taxon>
        <taxon>Actinomycetota</taxon>
        <taxon>Acidimicrobiia</taxon>
        <taxon>Acidimicrobiales</taxon>
        <taxon>Acidimicrobiaceae</taxon>
        <taxon>Acidimicrobium</taxon>
    </lineage>
</organism>
<comment type="cofactor">
    <cofactor evidence="1">
        <name>pyridoxal 5'-phosphate</name>
        <dbReference type="ChEBI" id="CHEBI:597326"/>
    </cofactor>
</comment>
<dbReference type="EMBL" id="CP001631">
    <property type="protein sequence ID" value="ACU53467.1"/>
    <property type="molecule type" value="Genomic_DNA"/>
</dbReference>
<keyword evidence="11" id="KW-1185">Reference proteome</keyword>
<gene>
    <name evidence="10" type="ordered locus">Afer_0500</name>
</gene>
<evidence type="ECO:0000256" key="4">
    <source>
        <dbReference type="ARBA" id="ARBA00022723"/>
    </source>
</evidence>
<protein>
    <submittedName>
        <fullName evidence="10">Cysteine desulfurase</fullName>
        <ecNumber evidence="10">2.8.1.7</ecNumber>
    </submittedName>
</protein>
<evidence type="ECO:0000256" key="6">
    <source>
        <dbReference type="ARBA" id="ARBA00023004"/>
    </source>
</evidence>
<comment type="similarity">
    <text evidence="2">Belongs to the class-V pyridoxal-phosphate-dependent aminotransferase family. NifS/IscS subfamily.</text>
</comment>
<dbReference type="Gene3D" id="3.90.1150.10">
    <property type="entry name" value="Aspartate Aminotransferase, domain 1"/>
    <property type="match status" value="1"/>
</dbReference>
<keyword evidence="3 10" id="KW-0808">Transferase</keyword>
<dbReference type="OrthoDB" id="9808002at2"/>
<dbReference type="GO" id="GO:0031071">
    <property type="term" value="F:cysteine desulfurase activity"/>
    <property type="evidence" value="ECO:0007669"/>
    <property type="project" value="UniProtKB-EC"/>
</dbReference>
<accession>C7M373</accession>
<dbReference type="Gene3D" id="1.10.260.50">
    <property type="match status" value="1"/>
</dbReference>
<evidence type="ECO:0000256" key="7">
    <source>
        <dbReference type="ARBA" id="ARBA00023014"/>
    </source>
</evidence>
<proteinExistence type="inferred from homology"/>
<evidence type="ECO:0000313" key="10">
    <source>
        <dbReference type="EMBL" id="ACU53467.1"/>
    </source>
</evidence>
<evidence type="ECO:0000259" key="9">
    <source>
        <dbReference type="Pfam" id="PF00266"/>
    </source>
</evidence>
<dbReference type="AlphaFoldDB" id="C7M373"/>
<name>C7M373_ACIFD</name>
<evidence type="ECO:0000256" key="5">
    <source>
        <dbReference type="ARBA" id="ARBA00022898"/>
    </source>
</evidence>
<evidence type="ECO:0000256" key="3">
    <source>
        <dbReference type="ARBA" id="ARBA00022679"/>
    </source>
</evidence>
<dbReference type="HOGENOM" id="CLU_003433_0_0_11"/>
<dbReference type="KEGG" id="afo:Afer_0500"/>
<dbReference type="InterPro" id="IPR015422">
    <property type="entry name" value="PyrdxlP-dep_Trfase_small"/>
</dbReference>
<dbReference type="PANTHER" id="PTHR11601">
    <property type="entry name" value="CYSTEINE DESULFURYLASE FAMILY MEMBER"/>
    <property type="match status" value="1"/>
</dbReference>
<reference evidence="10 11" key="1">
    <citation type="journal article" date="2009" name="Stand. Genomic Sci.">
        <title>Complete genome sequence of Acidimicrobium ferrooxidans type strain (ICP).</title>
        <authorList>
            <person name="Clum A."/>
            <person name="Nolan M."/>
            <person name="Lang E."/>
            <person name="Glavina Del Rio T."/>
            <person name="Tice H."/>
            <person name="Copeland A."/>
            <person name="Cheng J.F."/>
            <person name="Lucas S."/>
            <person name="Chen F."/>
            <person name="Bruce D."/>
            <person name="Goodwin L."/>
            <person name="Pitluck S."/>
            <person name="Ivanova N."/>
            <person name="Mavrommatis K."/>
            <person name="Mikhailova N."/>
            <person name="Pati A."/>
            <person name="Chen A."/>
            <person name="Palaniappan K."/>
            <person name="Goker M."/>
            <person name="Spring S."/>
            <person name="Land M."/>
            <person name="Hauser L."/>
            <person name="Chang Y.J."/>
            <person name="Jeffries C.C."/>
            <person name="Chain P."/>
            <person name="Bristow J."/>
            <person name="Eisen J.A."/>
            <person name="Markowitz V."/>
            <person name="Hugenholtz P."/>
            <person name="Kyrpides N.C."/>
            <person name="Klenk H.P."/>
            <person name="Lapidus A."/>
        </authorList>
    </citation>
    <scope>NUCLEOTIDE SEQUENCE [LARGE SCALE GENOMIC DNA]</scope>
    <source>
        <strain evidence="11">DSM 10331 / JCM 15462 / NBRC 103882 / ICP</strain>
    </source>
</reference>
<evidence type="ECO:0000256" key="8">
    <source>
        <dbReference type="ARBA" id="ARBA00050776"/>
    </source>
</evidence>
<keyword evidence="4" id="KW-0479">Metal-binding</keyword>
<dbReference type="InterPro" id="IPR015421">
    <property type="entry name" value="PyrdxlP-dep_Trfase_major"/>
</dbReference>
<dbReference type="PIRSF" id="PIRSF005572">
    <property type="entry name" value="NifS"/>
    <property type="match status" value="1"/>
</dbReference>
<evidence type="ECO:0000256" key="1">
    <source>
        <dbReference type="ARBA" id="ARBA00001933"/>
    </source>
</evidence>
<dbReference type="STRING" id="525909.Afer_0500"/>
<keyword evidence="7" id="KW-0411">Iron-sulfur</keyword>
<dbReference type="SUPFAM" id="SSF53383">
    <property type="entry name" value="PLP-dependent transferases"/>
    <property type="match status" value="1"/>
</dbReference>
<dbReference type="Proteomes" id="UP000000771">
    <property type="component" value="Chromosome"/>
</dbReference>
<keyword evidence="6" id="KW-0408">Iron</keyword>
<evidence type="ECO:0000256" key="2">
    <source>
        <dbReference type="ARBA" id="ARBA00006490"/>
    </source>
</evidence>
<dbReference type="PANTHER" id="PTHR11601:SF34">
    <property type="entry name" value="CYSTEINE DESULFURASE"/>
    <property type="match status" value="1"/>
</dbReference>
<dbReference type="InterPro" id="IPR000192">
    <property type="entry name" value="Aminotrans_V_dom"/>
</dbReference>
<keyword evidence="5" id="KW-0663">Pyridoxal phosphate</keyword>
<dbReference type="GO" id="GO:0051536">
    <property type="term" value="F:iron-sulfur cluster binding"/>
    <property type="evidence" value="ECO:0007669"/>
    <property type="project" value="UniProtKB-KW"/>
</dbReference>
<feature type="domain" description="Aminotransferase class V" evidence="9">
    <location>
        <begin position="3"/>
        <end position="362"/>
    </location>
</feature>
<dbReference type="RefSeq" id="WP_015797966.1">
    <property type="nucleotide sequence ID" value="NC_013124.1"/>
</dbReference>